<proteinExistence type="predicted"/>
<gene>
    <name evidence="2" type="ORF">I6U48_11220</name>
</gene>
<accession>A0A949TZ11</accession>
<dbReference type="InterPro" id="IPR052024">
    <property type="entry name" value="Methanogen_methyltrans"/>
</dbReference>
<dbReference type="RefSeq" id="WP_218320545.1">
    <property type="nucleotide sequence ID" value="NZ_JAEEGC010000046.1"/>
</dbReference>
<sequence>MENLQTLYNERLTRIKDTIALKKTDRVPVCILNDMFAPKHMNVKMSDYVSDPVLSNKTILDSAIELGTDAIQFASFDPKLLSLLWLSKVKLPGVDLPENNLWQVEEEELMTVEDYDIIINKGWNYFFFDFLENKLDNLLDKVTPALSYAPQGRQNVIDAGIVPLSGDFVTSPIEMICGARSMRKFMKDMYKIPDKVQAAFDVAMIDIIENTKKAFETKPLGAWVGGWRAASEFLNPKLWERFVWPYIKKLTEVTIEAGVIPIFHMDSNWERDLSYFRELPKGKCIFYPDGSTNIYKIKEALGDHMCINGDVPASLLTLGSEEEVYNYSVKLIKEIGSEGFMLGQGCDIPFNAKVENVKAMISAATGK</sequence>
<dbReference type="AlphaFoldDB" id="A0A949TZ11"/>
<dbReference type="Proteomes" id="UP000694308">
    <property type="component" value="Unassembled WGS sequence"/>
</dbReference>
<dbReference type="GO" id="GO:0006779">
    <property type="term" value="P:porphyrin-containing compound biosynthetic process"/>
    <property type="evidence" value="ECO:0007669"/>
    <property type="project" value="InterPro"/>
</dbReference>
<dbReference type="PANTHER" id="PTHR47099">
    <property type="entry name" value="METHYLCOBAMIDE:COM METHYLTRANSFERASE MTBA"/>
    <property type="match status" value="1"/>
</dbReference>
<keyword evidence="3" id="KW-1185">Reference proteome</keyword>
<dbReference type="PANTHER" id="PTHR47099:SF1">
    <property type="entry name" value="METHYLCOBAMIDE:COM METHYLTRANSFERASE MTBA"/>
    <property type="match status" value="1"/>
</dbReference>
<feature type="domain" description="Uroporphyrinogen decarboxylase (URO-D)" evidence="1">
    <location>
        <begin position="162"/>
        <end position="364"/>
    </location>
</feature>
<reference evidence="2" key="1">
    <citation type="submission" date="2020-12" db="EMBL/GenBank/DDBJ databases">
        <title>Clostridium thailandense sp. nov., a novel acetogenic bacterium isolated from peat land soil in Thailand.</title>
        <authorList>
            <person name="Chaikitkaew S."/>
            <person name="Birkeland N.K."/>
        </authorList>
    </citation>
    <scope>NUCLEOTIDE SEQUENCE</scope>
    <source>
        <strain evidence="2">PL3</strain>
    </source>
</reference>
<evidence type="ECO:0000259" key="1">
    <source>
        <dbReference type="Pfam" id="PF01208"/>
    </source>
</evidence>
<evidence type="ECO:0000313" key="2">
    <source>
        <dbReference type="EMBL" id="MBV7273478.1"/>
    </source>
</evidence>
<dbReference type="EMBL" id="JAEEGC010000046">
    <property type="protein sequence ID" value="MBV7273478.1"/>
    <property type="molecule type" value="Genomic_DNA"/>
</dbReference>
<dbReference type="InterPro" id="IPR000257">
    <property type="entry name" value="Uroporphyrinogen_deCOase"/>
</dbReference>
<name>A0A949TZ11_9CLOT</name>
<dbReference type="GO" id="GO:0004853">
    <property type="term" value="F:uroporphyrinogen decarboxylase activity"/>
    <property type="evidence" value="ECO:0007669"/>
    <property type="project" value="InterPro"/>
</dbReference>
<comment type="caution">
    <text evidence="2">The sequence shown here is derived from an EMBL/GenBank/DDBJ whole genome shotgun (WGS) entry which is preliminary data.</text>
</comment>
<protein>
    <submittedName>
        <fullName evidence="2">Uroporphyrinogen-III decarboxylase</fullName>
    </submittedName>
</protein>
<organism evidence="2 3">
    <name type="scientific">Clostridium thailandense</name>
    <dbReference type="NCBI Taxonomy" id="2794346"/>
    <lineage>
        <taxon>Bacteria</taxon>
        <taxon>Bacillati</taxon>
        <taxon>Bacillota</taxon>
        <taxon>Clostridia</taxon>
        <taxon>Eubacteriales</taxon>
        <taxon>Clostridiaceae</taxon>
        <taxon>Clostridium</taxon>
    </lineage>
</organism>
<evidence type="ECO:0000313" key="3">
    <source>
        <dbReference type="Proteomes" id="UP000694308"/>
    </source>
</evidence>
<dbReference type="Pfam" id="PF01208">
    <property type="entry name" value="URO-D"/>
    <property type="match status" value="1"/>
</dbReference>